<dbReference type="SUPFAM" id="SSF52980">
    <property type="entry name" value="Restriction endonuclease-like"/>
    <property type="match status" value="1"/>
</dbReference>
<dbReference type="InterPro" id="IPR047216">
    <property type="entry name" value="Endonuclease_DUF559_bact"/>
</dbReference>
<proteinExistence type="predicted"/>
<accession>X1G7D9</accession>
<evidence type="ECO:0000313" key="2">
    <source>
        <dbReference type="EMBL" id="GAH28933.1"/>
    </source>
</evidence>
<dbReference type="PANTHER" id="PTHR38590">
    <property type="entry name" value="BLL0828 PROTEIN"/>
    <property type="match status" value="1"/>
</dbReference>
<evidence type="ECO:0000259" key="1">
    <source>
        <dbReference type="Pfam" id="PF04480"/>
    </source>
</evidence>
<feature type="domain" description="DUF559" evidence="1">
    <location>
        <begin position="3"/>
        <end position="82"/>
    </location>
</feature>
<gene>
    <name evidence="2" type="ORF">S03H2_08174</name>
</gene>
<dbReference type="PANTHER" id="PTHR38590:SF1">
    <property type="entry name" value="BLL0828 PROTEIN"/>
    <property type="match status" value="1"/>
</dbReference>
<comment type="caution">
    <text evidence="2">The sequence shown here is derived from an EMBL/GenBank/DDBJ whole genome shotgun (WGS) entry which is preliminary data.</text>
</comment>
<dbReference type="Pfam" id="PF04480">
    <property type="entry name" value="DUF559"/>
    <property type="match status" value="1"/>
</dbReference>
<reference evidence="2" key="1">
    <citation type="journal article" date="2014" name="Front. Microbiol.">
        <title>High frequency of phylogenetically diverse reductive dehalogenase-homologous genes in deep subseafloor sedimentary metagenomes.</title>
        <authorList>
            <person name="Kawai M."/>
            <person name="Futagami T."/>
            <person name="Toyoda A."/>
            <person name="Takaki Y."/>
            <person name="Nishi S."/>
            <person name="Hori S."/>
            <person name="Arai W."/>
            <person name="Tsubouchi T."/>
            <person name="Morono Y."/>
            <person name="Uchiyama I."/>
            <person name="Ito T."/>
            <person name="Fujiyama A."/>
            <person name="Inagaki F."/>
            <person name="Takami H."/>
        </authorList>
    </citation>
    <scope>NUCLEOTIDE SEQUENCE</scope>
    <source>
        <strain evidence="2">Expedition CK06-06</strain>
    </source>
</reference>
<name>X1G7D9_9ZZZZ</name>
<organism evidence="2">
    <name type="scientific">marine sediment metagenome</name>
    <dbReference type="NCBI Taxonomy" id="412755"/>
    <lineage>
        <taxon>unclassified sequences</taxon>
        <taxon>metagenomes</taxon>
        <taxon>ecological metagenomes</taxon>
    </lineage>
</organism>
<dbReference type="InterPro" id="IPR007569">
    <property type="entry name" value="DUF559"/>
</dbReference>
<sequence length="88" mass="10672">MRKIHFVTQEKIGKYRVDFFFPQGRLVVETDGKEYHSSEEQRLKDFERQCEIMRRGYALLRFRGTEIYRDPEGCVDEISLFLNLYNTK</sequence>
<protein>
    <recommendedName>
        <fullName evidence="1">DUF559 domain-containing protein</fullName>
    </recommendedName>
</protein>
<dbReference type="Gene3D" id="3.40.960.10">
    <property type="entry name" value="VSR Endonuclease"/>
    <property type="match status" value="1"/>
</dbReference>
<dbReference type="AlphaFoldDB" id="X1G7D9"/>
<dbReference type="InterPro" id="IPR011335">
    <property type="entry name" value="Restrct_endonuc-II-like"/>
</dbReference>
<dbReference type="EMBL" id="BARU01003924">
    <property type="protein sequence ID" value="GAH28933.1"/>
    <property type="molecule type" value="Genomic_DNA"/>
</dbReference>